<dbReference type="InterPro" id="IPR029068">
    <property type="entry name" value="Glyas_Bleomycin-R_OHBP_Dase"/>
</dbReference>
<dbReference type="PANTHER" id="PTHR21366">
    <property type="entry name" value="GLYOXALASE FAMILY PROTEIN"/>
    <property type="match status" value="1"/>
</dbReference>
<dbReference type="PANTHER" id="PTHR21366:SF14">
    <property type="entry name" value="GLYOXALASE DOMAIN-CONTAINING PROTEIN 5"/>
    <property type="match status" value="1"/>
</dbReference>
<feature type="domain" description="VOC" evidence="1">
    <location>
        <begin position="5"/>
        <end position="112"/>
    </location>
</feature>
<dbReference type="Gene3D" id="3.10.180.10">
    <property type="entry name" value="2,3-Dihydroxybiphenyl 1,2-Dioxygenase, domain 1"/>
    <property type="match status" value="2"/>
</dbReference>
<gene>
    <name evidence="2" type="ORF">UG56_007215</name>
</gene>
<dbReference type="Proteomes" id="UP000033772">
    <property type="component" value="Unassembled WGS sequence"/>
</dbReference>
<evidence type="ECO:0000313" key="2">
    <source>
        <dbReference type="EMBL" id="OIJ27471.1"/>
    </source>
</evidence>
<protein>
    <submittedName>
        <fullName evidence="2">Metapyrocatechase</fullName>
    </submittedName>
</protein>
<dbReference type="RefSeq" id="WP_045548604.1">
    <property type="nucleotide sequence ID" value="NZ_JZDQ02000008.1"/>
</dbReference>
<accession>A0A1J4N915</accession>
<dbReference type="Pfam" id="PF00903">
    <property type="entry name" value="Glyoxalase"/>
    <property type="match status" value="2"/>
</dbReference>
<dbReference type="OrthoDB" id="3827654at2"/>
<dbReference type="STRING" id="1844.UG56_007215"/>
<dbReference type="AlphaFoldDB" id="A0A1J4N915"/>
<organism evidence="2 3">
    <name type="scientific">Nocardioides luteus</name>
    <dbReference type="NCBI Taxonomy" id="1844"/>
    <lineage>
        <taxon>Bacteria</taxon>
        <taxon>Bacillati</taxon>
        <taxon>Actinomycetota</taxon>
        <taxon>Actinomycetes</taxon>
        <taxon>Propionibacteriales</taxon>
        <taxon>Nocardioidaceae</taxon>
        <taxon>Nocardioides</taxon>
    </lineage>
</organism>
<evidence type="ECO:0000259" key="1">
    <source>
        <dbReference type="PROSITE" id="PS51819"/>
    </source>
</evidence>
<name>A0A1J4N915_9ACTN</name>
<feature type="domain" description="VOC" evidence="1">
    <location>
        <begin position="152"/>
        <end position="266"/>
    </location>
</feature>
<comment type="caution">
    <text evidence="2">The sequence shown here is derived from an EMBL/GenBank/DDBJ whole genome shotgun (WGS) entry which is preliminary data.</text>
</comment>
<dbReference type="InterPro" id="IPR050383">
    <property type="entry name" value="GlyoxalaseI/FosfomycinResist"/>
</dbReference>
<dbReference type="SUPFAM" id="SSF54593">
    <property type="entry name" value="Glyoxalase/Bleomycin resistance protein/Dihydroxybiphenyl dioxygenase"/>
    <property type="match status" value="1"/>
</dbReference>
<dbReference type="InterPro" id="IPR004360">
    <property type="entry name" value="Glyas_Fos-R_dOase_dom"/>
</dbReference>
<keyword evidence="3" id="KW-1185">Reference proteome</keyword>
<dbReference type="PROSITE" id="PS51819">
    <property type="entry name" value="VOC"/>
    <property type="match status" value="2"/>
</dbReference>
<evidence type="ECO:0000313" key="3">
    <source>
        <dbReference type="Proteomes" id="UP000033772"/>
    </source>
</evidence>
<reference evidence="2" key="1">
    <citation type="submission" date="2016-10" db="EMBL/GenBank/DDBJ databases">
        <title>Draft Genome Sequence of Nocardioides luteus Strain BAFB, an Alkane-Degrading Bacterium Isolated from JP-7 Polluted Soil.</title>
        <authorList>
            <person name="Brown L."/>
            <person name="Ruiz O.N."/>
            <person name="Gunasekera T."/>
        </authorList>
    </citation>
    <scope>NUCLEOTIDE SEQUENCE [LARGE SCALE GENOMIC DNA]</scope>
    <source>
        <strain evidence="2">BAFB</strain>
    </source>
</reference>
<dbReference type="EMBL" id="JZDQ02000008">
    <property type="protein sequence ID" value="OIJ27471.1"/>
    <property type="molecule type" value="Genomic_DNA"/>
</dbReference>
<sequence length="302" mass="34232">MRVQGLLHYGLQVPSHEVGHDFYTDFGLKVAERDNALTVRCEGRDLDQTVLSEGPRKQLQFVAFAVETDSLPEWQRRIEGAGITLVDAPLAAVEGGLWFRDPEGVLVNLREDALAPWRKAAPEESQFNFGDDIQRVDRARWLDAGAPASPRRLSHMLMFTSDLDRSERFYSEVLGLKLSDKITGAATFMNSGPGDHHVFGFIRSTHPGLHHSSWEVTNFDQMAVGARTMHEHGHQDGFGLGRHTLGSNLFHYVRDPWGSWIEYSADMDRITDDWQANEWEVPPAVWCPMPPETFMQNFEEKS</sequence>
<proteinExistence type="predicted"/>
<dbReference type="InterPro" id="IPR037523">
    <property type="entry name" value="VOC_core"/>
</dbReference>